<organism evidence="3 4">
    <name type="scientific">Paractinoplanes atraurantiacus</name>
    <dbReference type="NCBI Taxonomy" id="1036182"/>
    <lineage>
        <taxon>Bacteria</taxon>
        <taxon>Bacillati</taxon>
        <taxon>Actinomycetota</taxon>
        <taxon>Actinomycetes</taxon>
        <taxon>Micromonosporales</taxon>
        <taxon>Micromonosporaceae</taxon>
        <taxon>Paractinoplanes</taxon>
    </lineage>
</organism>
<dbReference type="SUPFAM" id="SSF51735">
    <property type="entry name" value="NAD(P)-binding Rossmann-fold domains"/>
    <property type="match status" value="1"/>
</dbReference>
<sequence length="249" mass="25928">MLLDDRNAIIYGGGGSVGGAMARAFAVQGARVFLAGRTQSSLDKVAGAIREAGGRAETAVLDALDEAAVDAHAAEVGRIDISVNVTSTYDVQGTPLAEMAVDDYLSPVAKPLRSQFLTTRAAARHMIPRGRGVILFFGGEGDKTANRMHRLGGLLAGFAAVEALRRQLAAELGEYGIRVVTLATSGIAETLPDDMPEAEEIRKMITATTLLGRAATLEDVGHAAVFAASDWARTITGASINVSCGAFLD</sequence>
<proteinExistence type="inferred from homology"/>
<dbReference type="PANTHER" id="PTHR43477">
    <property type="entry name" value="DIHYDROANTICAPSIN 7-DEHYDROGENASE"/>
    <property type="match status" value="1"/>
</dbReference>
<dbReference type="CDD" id="cd05233">
    <property type="entry name" value="SDR_c"/>
    <property type="match status" value="1"/>
</dbReference>
<comment type="similarity">
    <text evidence="1">Belongs to the short-chain dehydrogenases/reductases (SDR) family.</text>
</comment>
<reference evidence="3 4" key="1">
    <citation type="submission" date="2017-09" db="EMBL/GenBank/DDBJ databases">
        <authorList>
            <person name="Ehlers B."/>
            <person name="Leendertz F.H."/>
        </authorList>
    </citation>
    <scope>NUCLEOTIDE SEQUENCE [LARGE SCALE GENOMIC DNA]</scope>
    <source>
        <strain evidence="3 4">CGMCC 4.6857</strain>
    </source>
</reference>
<dbReference type="Gene3D" id="3.40.50.720">
    <property type="entry name" value="NAD(P)-binding Rossmann-like Domain"/>
    <property type="match status" value="1"/>
</dbReference>
<dbReference type="Pfam" id="PF13561">
    <property type="entry name" value="adh_short_C2"/>
    <property type="match status" value="1"/>
</dbReference>
<dbReference type="RefSeq" id="WP_097317978.1">
    <property type="nucleotide sequence ID" value="NZ_OBDY01000001.1"/>
</dbReference>
<dbReference type="GO" id="GO:0016491">
    <property type="term" value="F:oxidoreductase activity"/>
    <property type="evidence" value="ECO:0007669"/>
    <property type="project" value="UniProtKB-KW"/>
</dbReference>
<dbReference type="OrthoDB" id="670853at2"/>
<evidence type="ECO:0000313" key="4">
    <source>
        <dbReference type="Proteomes" id="UP000219612"/>
    </source>
</evidence>
<protein>
    <submittedName>
        <fullName evidence="3">NAD(P)-dependent dehydrogenase, short-chain alcohol dehydrogenase family</fullName>
    </submittedName>
</protein>
<dbReference type="PANTHER" id="PTHR43477:SF1">
    <property type="entry name" value="DIHYDROANTICAPSIN 7-DEHYDROGENASE"/>
    <property type="match status" value="1"/>
</dbReference>
<name>A0A285F883_9ACTN</name>
<dbReference type="InterPro" id="IPR051122">
    <property type="entry name" value="SDR_DHRS6-like"/>
</dbReference>
<evidence type="ECO:0000256" key="2">
    <source>
        <dbReference type="ARBA" id="ARBA00023002"/>
    </source>
</evidence>
<dbReference type="AlphaFoldDB" id="A0A285F883"/>
<evidence type="ECO:0000313" key="3">
    <source>
        <dbReference type="EMBL" id="SNY06421.1"/>
    </source>
</evidence>
<gene>
    <name evidence="3" type="ORF">SAMN05421748_101719</name>
</gene>
<dbReference type="Proteomes" id="UP000219612">
    <property type="component" value="Unassembled WGS sequence"/>
</dbReference>
<dbReference type="InterPro" id="IPR036291">
    <property type="entry name" value="NAD(P)-bd_dom_sf"/>
</dbReference>
<keyword evidence="4" id="KW-1185">Reference proteome</keyword>
<accession>A0A285F883</accession>
<dbReference type="EMBL" id="OBDY01000001">
    <property type="protein sequence ID" value="SNY06421.1"/>
    <property type="molecule type" value="Genomic_DNA"/>
</dbReference>
<keyword evidence="2" id="KW-0560">Oxidoreductase</keyword>
<evidence type="ECO:0000256" key="1">
    <source>
        <dbReference type="ARBA" id="ARBA00006484"/>
    </source>
</evidence>
<dbReference type="InterPro" id="IPR002347">
    <property type="entry name" value="SDR_fam"/>
</dbReference>
<dbReference type="PRINTS" id="PR00081">
    <property type="entry name" value="GDHRDH"/>
</dbReference>